<evidence type="ECO:0000313" key="2">
    <source>
        <dbReference type="EMBL" id="OSX80470.1"/>
    </source>
</evidence>
<evidence type="ECO:0000256" key="1">
    <source>
        <dbReference type="SAM" id="SignalP"/>
    </source>
</evidence>
<protein>
    <recommendedName>
        <fullName evidence="4">Kazal-like domain-containing protein</fullName>
    </recommendedName>
</protein>
<dbReference type="EMBL" id="KV918775">
    <property type="protein sequence ID" value="OSX80470.1"/>
    <property type="molecule type" value="Genomic_DNA"/>
</dbReference>
<feature type="signal peptide" evidence="1">
    <location>
        <begin position="1"/>
        <end position="26"/>
    </location>
</feature>
<sequence>MASSSTFAPAATLLMLLVAVMATTSAAVCTPPTCSVPLCTKGGAEQPCTIVTAPPNGVRDCAGFANLPSTCAFACTADCLPPADQPCDNNGQRYCNLCNVQEASCASGFQLTLATCPK</sequence>
<accession>A0A1X6PHX3</accession>
<dbReference type="AlphaFoldDB" id="A0A1X6PHX3"/>
<name>A0A1X6PHX3_PORUM</name>
<evidence type="ECO:0000313" key="3">
    <source>
        <dbReference type="Proteomes" id="UP000218209"/>
    </source>
</evidence>
<gene>
    <name evidence="2" type="ORF">BU14_0052s0083</name>
</gene>
<keyword evidence="1" id="KW-0732">Signal</keyword>
<evidence type="ECO:0008006" key="4">
    <source>
        <dbReference type="Google" id="ProtNLM"/>
    </source>
</evidence>
<feature type="chain" id="PRO_5012349350" description="Kazal-like domain-containing protein" evidence="1">
    <location>
        <begin position="27"/>
        <end position="118"/>
    </location>
</feature>
<proteinExistence type="predicted"/>
<reference evidence="2 3" key="1">
    <citation type="submission" date="2017-03" db="EMBL/GenBank/DDBJ databases">
        <title>WGS assembly of Porphyra umbilicalis.</title>
        <authorList>
            <person name="Brawley S.H."/>
            <person name="Blouin N.A."/>
            <person name="Ficko-Blean E."/>
            <person name="Wheeler G.L."/>
            <person name="Lohr M."/>
            <person name="Goodson H.V."/>
            <person name="Jenkins J.W."/>
            <person name="Blaby-Haas C.E."/>
            <person name="Helliwell K.E."/>
            <person name="Chan C."/>
            <person name="Marriage T."/>
            <person name="Bhattacharya D."/>
            <person name="Klein A.S."/>
            <person name="Badis Y."/>
            <person name="Brodie J."/>
            <person name="Cao Y."/>
            <person name="Collen J."/>
            <person name="Dittami S.M."/>
            <person name="Gachon C.M."/>
            <person name="Green B.R."/>
            <person name="Karpowicz S."/>
            <person name="Kim J.W."/>
            <person name="Kudahl U."/>
            <person name="Lin S."/>
            <person name="Michel G."/>
            <person name="Mittag M."/>
            <person name="Olson B.J."/>
            <person name="Pangilinan J."/>
            <person name="Peng Y."/>
            <person name="Qiu H."/>
            <person name="Shu S."/>
            <person name="Singer J.T."/>
            <person name="Smith A.G."/>
            <person name="Sprecher B.N."/>
            <person name="Wagner V."/>
            <person name="Wang W."/>
            <person name="Wang Z.-Y."/>
            <person name="Yan J."/>
            <person name="Yarish C."/>
            <person name="Zoeuner-Riek S."/>
            <person name="Zhuang Y."/>
            <person name="Zou Y."/>
            <person name="Lindquist E.A."/>
            <person name="Grimwood J."/>
            <person name="Barry K."/>
            <person name="Rokhsar D.S."/>
            <person name="Schmutz J."/>
            <person name="Stiller J.W."/>
            <person name="Grossman A.R."/>
            <person name="Prochnik S.E."/>
        </authorList>
    </citation>
    <scope>NUCLEOTIDE SEQUENCE [LARGE SCALE GENOMIC DNA]</scope>
    <source>
        <strain evidence="2">4086291</strain>
    </source>
</reference>
<organism evidence="2 3">
    <name type="scientific">Porphyra umbilicalis</name>
    <name type="common">Purple laver</name>
    <name type="synonym">Red alga</name>
    <dbReference type="NCBI Taxonomy" id="2786"/>
    <lineage>
        <taxon>Eukaryota</taxon>
        <taxon>Rhodophyta</taxon>
        <taxon>Bangiophyceae</taxon>
        <taxon>Bangiales</taxon>
        <taxon>Bangiaceae</taxon>
        <taxon>Porphyra</taxon>
    </lineage>
</organism>
<keyword evidence="3" id="KW-1185">Reference proteome</keyword>
<dbReference type="Proteomes" id="UP000218209">
    <property type="component" value="Unassembled WGS sequence"/>
</dbReference>